<evidence type="ECO:0000313" key="1">
    <source>
        <dbReference type="EMBL" id="AOY78592.1"/>
    </source>
</evidence>
<sequence length="108" mass="11876">METTQSVRCPNCGNMAQRHYLIGSQASHYACAGDQVTKTECPVCDYLMVMCSVSGNVIEAYAPGRQVMANSGKFTEVVHRESPAFIEVGRNRDPRLVASRKYQLTTVG</sequence>
<proteinExistence type="predicted"/>
<dbReference type="EMBL" id="CP017708">
    <property type="protein sequence ID" value="AOY78592.1"/>
    <property type="molecule type" value="Genomic_DNA"/>
</dbReference>
<evidence type="ECO:0000313" key="2">
    <source>
        <dbReference type="Proteomes" id="UP000176944"/>
    </source>
</evidence>
<name>A0A1D9FTB3_MOOP1</name>
<dbReference type="Proteomes" id="UP000176944">
    <property type="component" value="Chromosome"/>
</dbReference>
<dbReference type="AlphaFoldDB" id="A0A1D9FTB3"/>
<accession>A0A1D9FTB3</accession>
<evidence type="ECO:0008006" key="3">
    <source>
        <dbReference type="Google" id="ProtNLM"/>
    </source>
</evidence>
<gene>
    <name evidence="1" type="ORF">BJP36_00530</name>
</gene>
<organism evidence="1 2">
    <name type="scientific">Moorena producens (strain JHB)</name>
    <dbReference type="NCBI Taxonomy" id="1454205"/>
    <lineage>
        <taxon>Bacteria</taxon>
        <taxon>Bacillati</taxon>
        <taxon>Cyanobacteriota</taxon>
        <taxon>Cyanophyceae</taxon>
        <taxon>Coleofasciculales</taxon>
        <taxon>Coleofasciculaceae</taxon>
        <taxon>Moorena</taxon>
    </lineage>
</organism>
<protein>
    <recommendedName>
        <fullName evidence="3">Replication restart DNA helicase PriA</fullName>
    </recommendedName>
</protein>
<reference evidence="2" key="1">
    <citation type="submission" date="2016-10" db="EMBL/GenBank/DDBJ databases">
        <title>Comparative genomics uncovers the prolific and rare metabolic potential of the cyanobacterial genus Moorea.</title>
        <authorList>
            <person name="Leao T."/>
            <person name="Castelao G."/>
            <person name="Korobeynikov A."/>
            <person name="Monroe E.A."/>
            <person name="Podell S."/>
            <person name="Glukhov E."/>
            <person name="Allen E."/>
            <person name="Gerwick W.H."/>
            <person name="Gerwick L."/>
        </authorList>
    </citation>
    <scope>NUCLEOTIDE SEQUENCE [LARGE SCALE GENOMIC DNA]</scope>
    <source>
        <strain evidence="2">JHB</strain>
    </source>
</reference>